<keyword evidence="4" id="KW-1185">Reference proteome</keyword>
<protein>
    <recommendedName>
        <fullName evidence="2">VanZ-like domain-containing protein</fullName>
    </recommendedName>
</protein>
<keyword evidence="1" id="KW-0812">Transmembrane</keyword>
<feature type="transmembrane region" description="Helical" evidence="1">
    <location>
        <begin position="7"/>
        <end position="24"/>
    </location>
</feature>
<evidence type="ECO:0000259" key="2">
    <source>
        <dbReference type="Pfam" id="PF04892"/>
    </source>
</evidence>
<reference evidence="3" key="1">
    <citation type="submission" date="2020-09" db="EMBL/GenBank/DDBJ databases">
        <title>Desulfogranum mesoprofundum gen. nov., sp. nov., a novel mesophilic, sulfate-reducing chemolithoautotroph isolated from a deep-sea hydrothermal vent chimney in the Suiyo Seamount.</title>
        <authorList>
            <person name="Hashimoto Y."/>
            <person name="Nakagawa S."/>
        </authorList>
    </citation>
    <scope>NUCLEOTIDE SEQUENCE</scope>
    <source>
        <strain evidence="3">KT2</strain>
    </source>
</reference>
<dbReference type="Pfam" id="PF04892">
    <property type="entry name" value="VanZ"/>
    <property type="match status" value="1"/>
</dbReference>
<feature type="domain" description="VanZ-like" evidence="2">
    <location>
        <begin position="16"/>
        <end position="121"/>
    </location>
</feature>
<dbReference type="InterPro" id="IPR006976">
    <property type="entry name" value="VanZ-like"/>
</dbReference>
<gene>
    <name evidence="3" type="ORF">DGMP_10290</name>
</gene>
<keyword evidence="1" id="KW-0472">Membrane</keyword>
<evidence type="ECO:0000256" key="1">
    <source>
        <dbReference type="SAM" id="Phobius"/>
    </source>
</evidence>
<feature type="transmembrane region" description="Helical" evidence="1">
    <location>
        <begin position="44"/>
        <end position="61"/>
    </location>
</feature>
<keyword evidence="1" id="KW-1133">Transmembrane helix</keyword>
<dbReference type="PANTHER" id="PTHR28008">
    <property type="entry name" value="DOMAIN PROTEIN, PUTATIVE (AFU_ORTHOLOGUE AFUA_3G10980)-RELATED"/>
    <property type="match status" value="1"/>
</dbReference>
<sequence length="127" mass="13988">MKLSGVDSVRMVPMLIVMGTIFFLSNQPGDALYMPPLPWFDKAAHLVIYALLAISVLYGFFPLLKEKNIAAVTLSVVVFCVLYGISDEFHQYFIPGRFVSVGDIAADGAGALLACGAWILWRALFQR</sequence>
<dbReference type="NCBIfam" id="NF037970">
    <property type="entry name" value="vanZ_1"/>
    <property type="match status" value="1"/>
</dbReference>
<dbReference type="EMBL" id="AP024086">
    <property type="protein sequence ID" value="BCL60336.1"/>
    <property type="molecule type" value="Genomic_DNA"/>
</dbReference>
<organism evidence="3 4">
    <name type="scientific">Desulfomarina profundi</name>
    <dbReference type="NCBI Taxonomy" id="2772557"/>
    <lineage>
        <taxon>Bacteria</taxon>
        <taxon>Pseudomonadati</taxon>
        <taxon>Thermodesulfobacteriota</taxon>
        <taxon>Desulfobulbia</taxon>
        <taxon>Desulfobulbales</taxon>
        <taxon>Desulfobulbaceae</taxon>
        <taxon>Desulfomarina</taxon>
    </lineage>
</organism>
<dbReference type="RefSeq" id="WP_228856472.1">
    <property type="nucleotide sequence ID" value="NZ_AP024086.1"/>
</dbReference>
<feature type="transmembrane region" description="Helical" evidence="1">
    <location>
        <begin position="68"/>
        <end position="86"/>
    </location>
</feature>
<evidence type="ECO:0000313" key="4">
    <source>
        <dbReference type="Proteomes" id="UP000826725"/>
    </source>
</evidence>
<proteinExistence type="predicted"/>
<dbReference type="PANTHER" id="PTHR28008:SF1">
    <property type="entry name" value="DOMAIN PROTEIN, PUTATIVE (AFU_ORTHOLOGUE AFUA_3G10980)-RELATED"/>
    <property type="match status" value="1"/>
</dbReference>
<accession>A0A8D5JQS2</accession>
<dbReference type="AlphaFoldDB" id="A0A8D5JQS2"/>
<dbReference type="KEGG" id="dbk:DGMP_10290"/>
<evidence type="ECO:0000313" key="3">
    <source>
        <dbReference type="EMBL" id="BCL60336.1"/>
    </source>
</evidence>
<feature type="transmembrane region" description="Helical" evidence="1">
    <location>
        <begin position="98"/>
        <end position="121"/>
    </location>
</feature>
<dbReference type="Proteomes" id="UP000826725">
    <property type="component" value="Chromosome"/>
</dbReference>
<name>A0A8D5JQS2_9BACT</name>